<dbReference type="PANTHER" id="PTHR37294:SF1">
    <property type="entry name" value="3'-5' EXORIBONUCLEASE YHAM"/>
    <property type="match status" value="1"/>
</dbReference>
<gene>
    <name evidence="4" type="ORF">SAMN04488700_2336</name>
</gene>
<dbReference type="InterPro" id="IPR003607">
    <property type="entry name" value="HD/PDEase_dom"/>
</dbReference>
<dbReference type="RefSeq" id="WP_085560355.1">
    <property type="nucleotide sequence ID" value="NZ_FOAH01000002.1"/>
</dbReference>
<dbReference type="SUPFAM" id="SSF109604">
    <property type="entry name" value="HD-domain/PDEase-like"/>
    <property type="match status" value="1"/>
</dbReference>
<dbReference type="CDD" id="cd04492">
    <property type="entry name" value="YhaM_OBF_like"/>
    <property type="match status" value="1"/>
</dbReference>
<evidence type="ECO:0000313" key="4">
    <source>
        <dbReference type="EMBL" id="SMH40192.1"/>
    </source>
</evidence>
<dbReference type="EMBL" id="FXBJ01000002">
    <property type="protein sequence ID" value="SMH40192.1"/>
    <property type="molecule type" value="Genomic_DNA"/>
</dbReference>
<dbReference type="CDD" id="cd00077">
    <property type="entry name" value="HDc"/>
    <property type="match status" value="1"/>
</dbReference>
<evidence type="ECO:0000313" key="5">
    <source>
        <dbReference type="Proteomes" id="UP000193435"/>
    </source>
</evidence>
<accession>A0A1X7NQ93</accession>
<dbReference type="InterPro" id="IPR050798">
    <property type="entry name" value="YhaM_exoribonuc/phosphodiest"/>
</dbReference>
<dbReference type="PROSITE" id="PS51831">
    <property type="entry name" value="HD"/>
    <property type="match status" value="1"/>
</dbReference>
<dbReference type="GO" id="GO:0003676">
    <property type="term" value="F:nucleic acid binding"/>
    <property type="evidence" value="ECO:0007669"/>
    <property type="project" value="InterPro"/>
</dbReference>
<dbReference type="Proteomes" id="UP000193435">
    <property type="component" value="Unassembled WGS sequence"/>
</dbReference>
<keyword evidence="2" id="KW-0540">Nuclease</keyword>
<dbReference type="GO" id="GO:0004527">
    <property type="term" value="F:exonuclease activity"/>
    <property type="evidence" value="ECO:0007669"/>
    <property type="project" value="UniProtKB-KW"/>
</dbReference>
<dbReference type="Pfam" id="PF01966">
    <property type="entry name" value="HD"/>
    <property type="match status" value="1"/>
</dbReference>
<dbReference type="FunFam" id="1.10.3210.10:FF:000008">
    <property type="entry name" value="3'-5' exoribonuclease YhaM"/>
    <property type="match status" value="1"/>
</dbReference>
<keyword evidence="2" id="KW-0269">Exonuclease</keyword>
<evidence type="ECO:0000256" key="2">
    <source>
        <dbReference type="ARBA" id="ARBA00022839"/>
    </source>
</evidence>
<dbReference type="PANTHER" id="PTHR37294">
    <property type="entry name" value="3'-5' EXORIBONUCLEASE YHAM"/>
    <property type="match status" value="1"/>
</dbReference>
<evidence type="ECO:0000259" key="3">
    <source>
        <dbReference type="PROSITE" id="PS51831"/>
    </source>
</evidence>
<protein>
    <submittedName>
        <fullName evidence="4">3'-5' exoribonuclease</fullName>
    </submittedName>
</protein>
<dbReference type="GO" id="GO:0031125">
    <property type="term" value="P:rRNA 3'-end processing"/>
    <property type="evidence" value="ECO:0007669"/>
    <property type="project" value="TreeGrafter"/>
</dbReference>
<dbReference type="InterPro" id="IPR012340">
    <property type="entry name" value="NA-bd_OB-fold"/>
</dbReference>
<organism evidence="4 5">
    <name type="scientific">Carnobacterium iners</name>
    <dbReference type="NCBI Taxonomy" id="1073423"/>
    <lineage>
        <taxon>Bacteria</taxon>
        <taxon>Bacillati</taxon>
        <taxon>Bacillota</taxon>
        <taxon>Bacilli</taxon>
        <taxon>Lactobacillales</taxon>
        <taxon>Carnobacteriaceae</taxon>
        <taxon>Carnobacterium</taxon>
    </lineage>
</organism>
<dbReference type="STRING" id="1073423.SAMN04488700_2336"/>
<dbReference type="AlphaFoldDB" id="A0A1X7NQ93"/>
<keyword evidence="1" id="KW-0378">Hydrolase</keyword>
<dbReference type="Gene3D" id="1.10.3210.10">
    <property type="entry name" value="Hypothetical protein af1432"/>
    <property type="match status" value="1"/>
</dbReference>
<dbReference type="Gene3D" id="2.40.50.140">
    <property type="entry name" value="Nucleic acid-binding proteins"/>
    <property type="match status" value="1"/>
</dbReference>
<keyword evidence="5" id="KW-1185">Reference proteome</keyword>
<dbReference type="InterPro" id="IPR004365">
    <property type="entry name" value="NA-bd_OB_tRNA"/>
</dbReference>
<dbReference type="InterPro" id="IPR006674">
    <property type="entry name" value="HD_domain"/>
</dbReference>
<proteinExistence type="predicted"/>
<evidence type="ECO:0000256" key="1">
    <source>
        <dbReference type="ARBA" id="ARBA00022801"/>
    </source>
</evidence>
<reference evidence="4 5" key="1">
    <citation type="submission" date="2017-04" db="EMBL/GenBank/DDBJ databases">
        <authorList>
            <person name="Afonso C.L."/>
            <person name="Miller P.J."/>
            <person name="Scott M.A."/>
            <person name="Spackman E."/>
            <person name="Goraichik I."/>
            <person name="Dimitrov K.M."/>
            <person name="Suarez D.L."/>
            <person name="Swayne D.E."/>
        </authorList>
    </citation>
    <scope>NUCLEOTIDE SEQUENCE [LARGE SCALE GENOMIC DNA]</scope>
    <source>
        <strain evidence="4 5">LMG26642</strain>
    </source>
</reference>
<sequence length="323" mass="36974">MEKKLYDYSVDESFELYLLIKSADIRVAKNGKKFIAFTFQDTSGQMDGKFWDASEDEIASLTPGKIVNISGKRELYQGNPQIKLFKIRITKAGEPTSPELFIERAPLKKEDMMEELNETLFEITNANMNRIVRYLLNHYQKDFFQYPAAKRFHHAFVGGLAFHTISMLRIGKTIANQYEEINKPLLYSGIILHDLGKVIELSGPISTEYTLEGNLLGHIVIVDELITKACLSLKIDDKSEDVLLLKHMVLSHHGKLDYGSPVRPKLRESEILFMIDNLDATVTMLNSSLSRTEPGEFTERIFGLDNRIFYKPLSQDNEKNIED</sequence>
<dbReference type="Pfam" id="PF01336">
    <property type="entry name" value="tRNA_anti-codon"/>
    <property type="match status" value="1"/>
</dbReference>
<name>A0A1X7NQ93_9LACT</name>
<feature type="domain" description="HD" evidence="3">
    <location>
        <begin position="160"/>
        <end position="281"/>
    </location>
</feature>
<dbReference type="OrthoDB" id="9778453at2"/>